<feature type="transmembrane region" description="Helical" evidence="2">
    <location>
        <begin position="259"/>
        <end position="281"/>
    </location>
</feature>
<feature type="transmembrane region" description="Helical" evidence="2">
    <location>
        <begin position="287"/>
        <end position="306"/>
    </location>
</feature>
<sequence>MDQHPVLSLVPALVALFATAQCSNTTVNAQNATKHSQTGWREGPDGRGTMTILWSCLTIIISCTWTILHLNVPHPEEGAFTKVFRKAKWMVINILFPEFIFSKAVCELQMAVDDLHAMKEKEAETGGEVEFGRGARCLYRLFHLLDGRADSRVNSETVQTAKEDVAAKDEPKSSVQGTGGLSDSQDNVLFDKSRVWTLSHSYLSNMGGLYWYQPTIDGIRGSPLTAHALVNCCIDNGHSFLSLLALSEEDIKDKSKADWFVKAFAVVQISWLVLSVITRAASNLATSQLEICTVAFAILAVATYAANWSKPKDVDMPVRFGSRTQHEYECNANEYFGTSFFEQFITPLTKTSKKSREWMPTEKISRIKNDFIRLDRQGPTISTVMAISTAAFGGLHFLAWNTEFPTKSEWIIWMVASGLSIVLPFLNLITNAIILRGIRNQILVLSRAIKKLPQPTTPETTATSTDGNDQEGEVSAVKRVYQCGLVRIKTDTDLSLWRHQLAMLDRNLRSFSRRVSAFIEGNQPHLHLQSFIAEYSKAWMSCVNILNRSPVELLYPCDPPQPEDEIYPNVLMPNDKGDVPKISEYDWRLMINLLSHYKEVHEWAQFTAKKISPLDTLSRFLTIITGIIYAIARLLILVLAFIALRRQDERVYIDTWTKVLPNFS</sequence>
<feature type="transmembrane region" description="Helical" evidence="2">
    <location>
        <begin position="410"/>
        <end position="429"/>
    </location>
</feature>
<accession>A0A6A6ET93</accession>
<dbReference type="EMBL" id="ML994614">
    <property type="protein sequence ID" value="KAF2193106.1"/>
    <property type="molecule type" value="Genomic_DNA"/>
</dbReference>
<evidence type="ECO:0000313" key="5">
    <source>
        <dbReference type="Proteomes" id="UP000800200"/>
    </source>
</evidence>
<name>A0A6A6ET93_9PEZI</name>
<keyword evidence="2" id="KW-0472">Membrane</keyword>
<evidence type="ECO:0000313" key="4">
    <source>
        <dbReference type="EMBL" id="KAF2193106.1"/>
    </source>
</evidence>
<feature type="region of interest" description="Disordered" evidence="1">
    <location>
        <begin position="159"/>
        <end position="181"/>
    </location>
</feature>
<feature type="signal peptide" evidence="3">
    <location>
        <begin position="1"/>
        <end position="22"/>
    </location>
</feature>
<reference evidence="4" key="1">
    <citation type="journal article" date="2020" name="Stud. Mycol.">
        <title>101 Dothideomycetes genomes: a test case for predicting lifestyles and emergence of pathogens.</title>
        <authorList>
            <person name="Haridas S."/>
            <person name="Albert R."/>
            <person name="Binder M."/>
            <person name="Bloem J."/>
            <person name="Labutti K."/>
            <person name="Salamov A."/>
            <person name="Andreopoulos B."/>
            <person name="Baker S."/>
            <person name="Barry K."/>
            <person name="Bills G."/>
            <person name="Bluhm B."/>
            <person name="Cannon C."/>
            <person name="Castanera R."/>
            <person name="Culley D."/>
            <person name="Daum C."/>
            <person name="Ezra D."/>
            <person name="Gonzalez J."/>
            <person name="Henrissat B."/>
            <person name="Kuo A."/>
            <person name="Liang C."/>
            <person name="Lipzen A."/>
            <person name="Lutzoni F."/>
            <person name="Magnuson J."/>
            <person name="Mondo S."/>
            <person name="Nolan M."/>
            <person name="Ohm R."/>
            <person name="Pangilinan J."/>
            <person name="Park H.-J."/>
            <person name="Ramirez L."/>
            <person name="Alfaro M."/>
            <person name="Sun H."/>
            <person name="Tritt A."/>
            <person name="Yoshinaga Y."/>
            <person name="Zwiers L.-H."/>
            <person name="Turgeon B."/>
            <person name="Goodwin S."/>
            <person name="Spatafora J."/>
            <person name="Crous P."/>
            <person name="Grigoriev I."/>
        </authorList>
    </citation>
    <scope>NUCLEOTIDE SEQUENCE</scope>
    <source>
        <strain evidence="4">CBS 207.26</strain>
    </source>
</reference>
<feature type="transmembrane region" description="Helical" evidence="2">
    <location>
        <begin position="378"/>
        <end position="398"/>
    </location>
</feature>
<feature type="compositionally biased region" description="Low complexity" evidence="1">
    <location>
        <begin position="454"/>
        <end position="465"/>
    </location>
</feature>
<keyword evidence="2" id="KW-1133">Transmembrane helix</keyword>
<dbReference type="AlphaFoldDB" id="A0A6A6ET93"/>
<proteinExistence type="predicted"/>
<dbReference type="OrthoDB" id="9451547at2759"/>
<feature type="transmembrane region" description="Helical" evidence="2">
    <location>
        <begin position="620"/>
        <end position="644"/>
    </location>
</feature>
<feature type="transmembrane region" description="Helical" evidence="2">
    <location>
        <begin position="52"/>
        <end position="72"/>
    </location>
</feature>
<evidence type="ECO:0008006" key="6">
    <source>
        <dbReference type="Google" id="ProtNLM"/>
    </source>
</evidence>
<gene>
    <name evidence="4" type="ORF">K469DRAFT_745478</name>
</gene>
<dbReference type="PANTHER" id="PTHR35043">
    <property type="entry name" value="TRANSCRIPTION FACTOR DOMAIN-CONTAINING PROTEIN"/>
    <property type="match status" value="1"/>
</dbReference>
<feature type="compositionally biased region" description="Basic and acidic residues" evidence="1">
    <location>
        <begin position="161"/>
        <end position="172"/>
    </location>
</feature>
<keyword evidence="3" id="KW-0732">Signal</keyword>
<organism evidence="4 5">
    <name type="scientific">Zopfia rhizophila CBS 207.26</name>
    <dbReference type="NCBI Taxonomy" id="1314779"/>
    <lineage>
        <taxon>Eukaryota</taxon>
        <taxon>Fungi</taxon>
        <taxon>Dikarya</taxon>
        <taxon>Ascomycota</taxon>
        <taxon>Pezizomycotina</taxon>
        <taxon>Dothideomycetes</taxon>
        <taxon>Dothideomycetes incertae sedis</taxon>
        <taxon>Zopfiaceae</taxon>
        <taxon>Zopfia</taxon>
    </lineage>
</organism>
<dbReference type="PANTHER" id="PTHR35043:SF8">
    <property type="entry name" value="DUF4220 DOMAIN-CONTAINING PROTEIN"/>
    <property type="match status" value="1"/>
</dbReference>
<evidence type="ECO:0000256" key="1">
    <source>
        <dbReference type="SAM" id="MobiDB-lite"/>
    </source>
</evidence>
<evidence type="ECO:0000256" key="2">
    <source>
        <dbReference type="SAM" id="Phobius"/>
    </source>
</evidence>
<keyword evidence="2" id="KW-0812">Transmembrane</keyword>
<protein>
    <recommendedName>
        <fullName evidence="6">DUF2421 domain-containing protein</fullName>
    </recommendedName>
</protein>
<dbReference type="Proteomes" id="UP000800200">
    <property type="component" value="Unassembled WGS sequence"/>
</dbReference>
<feature type="region of interest" description="Disordered" evidence="1">
    <location>
        <begin position="454"/>
        <end position="473"/>
    </location>
</feature>
<feature type="chain" id="PRO_5025658571" description="DUF2421 domain-containing protein" evidence="3">
    <location>
        <begin position="23"/>
        <end position="664"/>
    </location>
</feature>
<evidence type="ECO:0000256" key="3">
    <source>
        <dbReference type="SAM" id="SignalP"/>
    </source>
</evidence>
<keyword evidence="5" id="KW-1185">Reference proteome</keyword>